<reference evidence="2 3" key="1">
    <citation type="submission" date="2023-06" db="EMBL/GenBank/DDBJ databases">
        <title>Pelomonas sp. PFR6 16S ribosomal RNA gene Genome sequencing and assembly.</title>
        <authorList>
            <person name="Woo H."/>
        </authorList>
    </citation>
    <scope>NUCLEOTIDE SEQUENCE [LARGE SCALE GENOMIC DNA]</scope>
    <source>
        <strain evidence="2 3">PFR6</strain>
    </source>
</reference>
<dbReference type="PROSITE" id="PS51257">
    <property type="entry name" value="PROKAR_LIPOPROTEIN"/>
    <property type="match status" value="1"/>
</dbReference>
<dbReference type="RefSeq" id="WP_290359172.1">
    <property type="nucleotide sequence ID" value="NZ_JAUHHC010000003.1"/>
</dbReference>
<proteinExistence type="predicted"/>
<dbReference type="GO" id="GO:0016829">
    <property type="term" value="F:lyase activity"/>
    <property type="evidence" value="ECO:0007669"/>
    <property type="project" value="UniProtKB-KW"/>
</dbReference>
<protein>
    <submittedName>
        <fullName evidence="2">Heparin lyase I family protein</fullName>
    </submittedName>
</protein>
<keyword evidence="1" id="KW-0732">Signal</keyword>
<dbReference type="Pfam" id="PF14099">
    <property type="entry name" value="Polysacc_lyase"/>
    <property type="match status" value="1"/>
</dbReference>
<evidence type="ECO:0000313" key="2">
    <source>
        <dbReference type="EMBL" id="MDN3920850.1"/>
    </source>
</evidence>
<organism evidence="2 3">
    <name type="scientific">Roseateles violae</name>
    <dbReference type="NCBI Taxonomy" id="3058042"/>
    <lineage>
        <taxon>Bacteria</taxon>
        <taxon>Pseudomonadati</taxon>
        <taxon>Pseudomonadota</taxon>
        <taxon>Betaproteobacteria</taxon>
        <taxon>Burkholderiales</taxon>
        <taxon>Sphaerotilaceae</taxon>
        <taxon>Roseateles</taxon>
    </lineage>
</organism>
<dbReference type="EMBL" id="JAUHHC010000003">
    <property type="protein sequence ID" value="MDN3920850.1"/>
    <property type="molecule type" value="Genomic_DNA"/>
</dbReference>
<keyword evidence="2" id="KW-0456">Lyase</keyword>
<keyword evidence="3" id="KW-1185">Reference proteome</keyword>
<dbReference type="InterPro" id="IPR025975">
    <property type="entry name" value="Polysacc_lyase"/>
</dbReference>
<dbReference type="Gene3D" id="2.60.120.200">
    <property type="match status" value="1"/>
</dbReference>
<accession>A0ABT8DUY7</accession>
<comment type="caution">
    <text evidence="2">The sequence shown here is derived from an EMBL/GenBank/DDBJ whole genome shotgun (WGS) entry which is preliminary data.</text>
</comment>
<dbReference type="Proteomes" id="UP001228044">
    <property type="component" value="Unassembled WGS sequence"/>
</dbReference>
<sequence>MKQYSSLSMLTLLSFLGSCMLLGACGGGGDDSPDGPEAQANAGTIVASSSSAEASSSGGSAATFVSGQPGVDTASAAQWAQNSTAPVDYLPAADYSFAGALDAAPQTAQEEAPADVNIADVSPTMKAMAVAPTMQLTSSNSIADLNAMQSVTTQTWSGVNCNGVYGAFGKYGETGIHGSRLPDGSTLRFGRVTDPLNTSRQVFMLRVGMDDVLTAGGKRCEAIAPPATPTSLPVKENFWYAISIRVAEGGMAADDQLLSQWHATGFNPFMGLYLRDGKLRIETRYNSSASAQKTSSTIVKPWQDTSPITTKWMTFVFQATISPFTADGPELKVWRDGTLLFSKQGPLGYNTTELPYAKAGYYHWLEDGNNWDTRYPVRSVLIHRAVLVRDKGKVFNEEFVRSLVQ</sequence>
<evidence type="ECO:0000256" key="1">
    <source>
        <dbReference type="SAM" id="SignalP"/>
    </source>
</evidence>
<gene>
    <name evidence="2" type="ORF">QWJ38_11225</name>
</gene>
<feature type="chain" id="PRO_5045290162" evidence="1">
    <location>
        <begin position="24"/>
        <end position="405"/>
    </location>
</feature>
<name>A0ABT8DUY7_9BURK</name>
<feature type="signal peptide" evidence="1">
    <location>
        <begin position="1"/>
        <end position="23"/>
    </location>
</feature>
<evidence type="ECO:0000313" key="3">
    <source>
        <dbReference type="Proteomes" id="UP001228044"/>
    </source>
</evidence>